<evidence type="ECO:0000313" key="2">
    <source>
        <dbReference type="Proteomes" id="UP000255036"/>
    </source>
</evidence>
<keyword evidence="2" id="KW-1185">Reference proteome</keyword>
<proteinExistence type="predicted"/>
<organism evidence="1 2">
    <name type="scientific">Anaerosacchariphilus polymeriproducens</name>
    <dbReference type="NCBI Taxonomy" id="1812858"/>
    <lineage>
        <taxon>Bacteria</taxon>
        <taxon>Bacillati</taxon>
        <taxon>Bacillota</taxon>
        <taxon>Clostridia</taxon>
        <taxon>Lachnospirales</taxon>
        <taxon>Lachnospiraceae</taxon>
        <taxon>Anaerosacchariphilus</taxon>
    </lineage>
</organism>
<dbReference type="EMBL" id="QRCT01000032">
    <property type="protein sequence ID" value="RDU23250.1"/>
    <property type="molecule type" value="Genomic_DNA"/>
</dbReference>
<accession>A0A371AUU8</accession>
<evidence type="ECO:0000313" key="1">
    <source>
        <dbReference type="EMBL" id="RDU23250.1"/>
    </source>
</evidence>
<sequence>MDKEKTSQRRKYEAAEEEVYDFFRRNERIQENMWKSFRGNKAQMCFKDMDERISDYKYKISTNFEDKYDELAEYKATQEEDDSGKEEEDQN</sequence>
<gene>
    <name evidence="1" type="ORF">DWV06_10770</name>
</gene>
<dbReference type="RefSeq" id="WP_115482194.1">
    <property type="nucleotide sequence ID" value="NZ_QRCT01000032.1"/>
</dbReference>
<dbReference type="Proteomes" id="UP000255036">
    <property type="component" value="Unassembled WGS sequence"/>
</dbReference>
<dbReference type="AlphaFoldDB" id="A0A371AUU8"/>
<name>A0A371AUU8_9FIRM</name>
<comment type="caution">
    <text evidence="1">The sequence shown here is derived from an EMBL/GenBank/DDBJ whole genome shotgun (WGS) entry which is preliminary data.</text>
</comment>
<protein>
    <submittedName>
        <fullName evidence="1">Uncharacterized protein</fullName>
    </submittedName>
</protein>
<reference evidence="1 2" key="1">
    <citation type="submission" date="2018-07" db="EMBL/GenBank/DDBJ databases">
        <title>Anaerosacharophilus polymeroproducens gen. nov. sp. nov., an anaerobic bacterium isolated from salt field.</title>
        <authorList>
            <person name="Kim W."/>
            <person name="Yang S.-H."/>
            <person name="Oh J."/>
            <person name="Lee J.-H."/>
            <person name="Kwon K.K."/>
        </authorList>
    </citation>
    <scope>NUCLEOTIDE SEQUENCE [LARGE SCALE GENOMIC DNA]</scope>
    <source>
        <strain evidence="1 2">MCWD5</strain>
    </source>
</reference>